<evidence type="ECO:0000313" key="2">
    <source>
        <dbReference type="Proteomes" id="UP000019376"/>
    </source>
</evidence>
<gene>
    <name evidence="1" type="ORF">PDE_06460</name>
</gene>
<reference evidence="1 2" key="1">
    <citation type="journal article" date="2013" name="PLoS ONE">
        <title>Genomic and secretomic analyses reveal unique features of the lignocellulolytic enzyme system of Penicillium decumbens.</title>
        <authorList>
            <person name="Liu G."/>
            <person name="Zhang L."/>
            <person name="Wei X."/>
            <person name="Zou G."/>
            <person name="Qin Y."/>
            <person name="Ma L."/>
            <person name="Li J."/>
            <person name="Zheng H."/>
            <person name="Wang S."/>
            <person name="Wang C."/>
            <person name="Xun L."/>
            <person name="Zhao G.-P."/>
            <person name="Zhou Z."/>
            <person name="Qu Y."/>
        </authorList>
    </citation>
    <scope>NUCLEOTIDE SEQUENCE [LARGE SCALE GENOMIC DNA]</scope>
    <source>
        <strain evidence="2">114-2 / CGMCC 5302</strain>
    </source>
</reference>
<dbReference type="PhylomeDB" id="S7ZLI2"/>
<dbReference type="AlphaFoldDB" id="S7ZLI2"/>
<dbReference type="eggNOG" id="ENOG502RPMD">
    <property type="taxonomic scope" value="Eukaryota"/>
</dbReference>
<proteinExistence type="predicted"/>
<accession>S7ZLI2</accession>
<dbReference type="EMBL" id="KB644413">
    <property type="protein sequence ID" value="EPS31505.1"/>
    <property type="molecule type" value="Genomic_DNA"/>
</dbReference>
<evidence type="ECO:0008006" key="3">
    <source>
        <dbReference type="Google" id="ProtNLM"/>
    </source>
</evidence>
<protein>
    <recommendedName>
        <fullName evidence="3">Apple domain-containing protein</fullName>
    </recommendedName>
</protein>
<dbReference type="Proteomes" id="UP000019376">
    <property type="component" value="Unassembled WGS sequence"/>
</dbReference>
<keyword evidence="2" id="KW-1185">Reference proteome</keyword>
<dbReference type="HOGENOM" id="CLU_2073973_0_0_1"/>
<name>S7ZLI2_PENO1</name>
<sequence length="118" mass="12809">MAMFNGAPFAFAKDYGSGQECAGFCDKLSECNAWLFSERGEECQLHKANALSTFKSQHFTYGICNGHRSSPASSSGAMAAVASHSPNSTLSHSGGLSDRTSLHKNYLDGHRHYHAHHF</sequence>
<dbReference type="OrthoDB" id="4510367at2759"/>
<organism evidence="1 2">
    <name type="scientific">Penicillium oxalicum (strain 114-2 / CGMCC 5302)</name>
    <name type="common">Penicillium decumbens</name>
    <dbReference type="NCBI Taxonomy" id="933388"/>
    <lineage>
        <taxon>Eukaryota</taxon>
        <taxon>Fungi</taxon>
        <taxon>Dikarya</taxon>
        <taxon>Ascomycota</taxon>
        <taxon>Pezizomycotina</taxon>
        <taxon>Eurotiomycetes</taxon>
        <taxon>Eurotiomycetidae</taxon>
        <taxon>Eurotiales</taxon>
        <taxon>Aspergillaceae</taxon>
        <taxon>Penicillium</taxon>
    </lineage>
</organism>
<evidence type="ECO:0000313" key="1">
    <source>
        <dbReference type="EMBL" id="EPS31505.1"/>
    </source>
</evidence>